<organism evidence="7 8">
    <name type="scientific">Atrichornis clamosus</name>
    <dbReference type="NCBI Taxonomy" id="449594"/>
    <lineage>
        <taxon>Eukaryota</taxon>
        <taxon>Metazoa</taxon>
        <taxon>Chordata</taxon>
        <taxon>Craniata</taxon>
        <taxon>Vertebrata</taxon>
        <taxon>Euteleostomi</taxon>
        <taxon>Archelosauria</taxon>
        <taxon>Archosauria</taxon>
        <taxon>Dinosauria</taxon>
        <taxon>Saurischia</taxon>
        <taxon>Theropoda</taxon>
        <taxon>Coelurosauria</taxon>
        <taxon>Aves</taxon>
        <taxon>Neognathae</taxon>
        <taxon>Neoaves</taxon>
        <taxon>Telluraves</taxon>
        <taxon>Australaves</taxon>
        <taxon>Passeriformes</taxon>
        <taxon>Menuridae</taxon>
        <taxon>Atrichornis</taxon>
    </lineage>
</organism>
<evidence type="ECO:0000313" key="7">
    <source>
        <dbReference type="EMBL" id="NXY24724.1"/>
    </source>
</evidence>
<dbReference type="AlphaFoldDB" id="A0A852PBE0"/>
<dbReference type="PANTHER" id="PTHR12109">
    <property type="entry name" value="RING FINGER PROTEIN 141-RELATED"/>
    <property type="match status" value="1"/>
</dbReference>
<evidence type="ECO:0000256" key="3">
    <source>
        <dbReference type="ARBA" id="ARBA00022833"/>
    </source>
</evidence>
<dbReference type="Pfam" id="PF13639">
    <property type="entry name" value="zf-RING_2"/>
    <property type="match status" value="1"/>
</dbReference>
<feature type="domain" description="RING-type" evidence="6">
    <location>
        <begin position="9"/>
        <end position="48"/>
    </location>
</feature>
<name>A0A852PBE0_9PASS</name>
<comment type="caution">
    <text evidence="7">The sequence shown here is derived from an EMBL/GenBank/DDBJ whole genome shotgun (WGS) entry which is preliminary data.</text>
</comment>
<feature type="compositionally biased region" description="Low complexity" evidence="5">
    <location>
        <begin position="232"/>
        <end position="259"/>
    </location>
</feature>
<dbReference type="Proteomes" id="UP000658642">
    <property type="component" value="Unassembled WGS sequence"/>
</dbReference>
<evidence type="ECO:0000256" key="2">
    <source>
        <dbReference type="ARBA" id="ARBA00022771"/>
    </source>
</evidence>
<keyword evidence="1" id="KW-0479">Metal-binding</keyword>
<dbReference type="Gene3D" id="3.30.40.10">
    <property type="entry name" value="Zinc/RING finger domain, C3HC4 (zinc finger)"/>
    <property type="match status" value="1"/>
</dbReference>
<reference evidence="7" key="1">
    <citation type="submission" date="2020-02" db="EMBL/GenBank/DDBJ databases">
        <title>Bird 10,000 Genomes (B10K) Project - Family phase.</title>
        <authorList>
            <person name="Zhang G."/>
        </authorList>
    </citation>
    <scope>NUCLEOTIDE SEQUENCE</scope>
    <source>
        <strain evidence="7">B10K-DU-029-61</strain>
        <tissue evidence="7">Blood</tissue>
    </source>
</reference>
<dbReference type="SMART" id="SM00184">
    <property type="entry name" value="RING"/>
    <property type="match status" value="1"/>
</dbReference>
<keyword evidence="3" id="KW-0862">Zinc</keyword>
<feature type="region of interest" description="Disordered" evidence="5">
    <location>
        <begin position="223"/>
        <end position="353"/>
    </location>
</feature>
<gene>
    <name evidence="7" type="primary">Topors_1</name>
    <name evidence="7" type="ORF">ATRCLA_R12703</name>
</gene>
<proteinExistence type="predicted"/>
<evidence type="ECO:0000256" key="1">
    <source>
        <dbReference type="ARBA" id="ARBA00022723"/>
    </source>
</evidence>
<keyword evidence="7" id="KW-0436">Ligase</keyword>
<dbReference type="EMBL" id="WBMZ01014732">
    <property type="protein sequence ID" value="NXY24724.1"/>
    <property type="molecule type" value="Genomic_DNA"/>
</dbReference>
<accession>A0A852PBE0</accession>
<feature type="non-terminal residue" evidence="7">
    <location>
        <position position="1"/>
    </location>
</feature>
<dbReference type="GO" id="GO:0016874">
    <property type="term" value="F:ligase activity"/>
    <property type="evidence" value="ECO:0007669"/>
    <property type="project" value="UniProtKB-KW"/>
</dbReference>
<dbReference type="GO" id="GO:0008270">
    <property type="term" value="F:zinc ion binding"/>
    <property type="evidence" value="ECO:0007669"/>
    <property type="project" value="UniProtKB-KW"/>
</dbReference>
<evidence type="ECO:0000313" key="8">
    <source>
        <dbReference type="Proteomes" id="UP000658642"/>
    </source>
</evidence>
<feature type="non-terminal residue" evidence="7">
    <location>
        <position position="353"/>
    </location>
</feature>
<evidence type="ECO:0000259" key="6">
    <source>
        <dbReference type="PROSITE" id="PS50089"/>
    </source>
</evidence>
<feature type="compositionally biased region" description="Low complexity" evidence="5">
    <location>
        <begin position="301"/>
        <end position="324"/>
    </location>
</feature>
<dbReference type="GO" id="GO:0004842">
    <property type="term" value="F:ubiquitin-protein transferase activity"/>
    <property type="evidence" value="ECO:0007669"/>
    <property type="project" value="TreeGrafter"/>
</dbReference>
<dbReference type="PANTHER" id="PTHR12109:SF3">
    <property type="entry name" value="RING FINGER PROTEIN 141"/>
    <property type="match status" value="1"/>
</dbReference>
<feature type="compositionally biased region" description="Polar residues" evidence="5">
    <location>
        <begin position="325"/>
        <end position="335"/>
    </location>
</feature>
<dbReference type="PROSITE" id="PS00518">
    <property type="entry name" value="ZF_RING_1"/>
    <property type="match status" value="1"/>
</dbReference>
<dbReference type="OrthoDB" id="21204at2759"/>
<dbReference type="InterPro" id="IPR017907">
    <property type="entry name" value="Znf_RING_CS"/>
</dbReference>
<dbReference type="InterPro" id="IPR047126">
    <property type="entry name" value="RNF141-like"/>
</dbReference>
<feature type="region of interest" description="Disordered" evidence="5">
    <location>
        <begin position="73"/>
        <end position="119"/>
    </location>
</feature>
<dbReference type="SUPFAM" id="SSF57850">
    <property type="entry name" value="RING/U-box"/>
    <property type="match status" value="1"/>
</dbReference>
<dbReference type="GO" id="GO:0051865">
    <property type="term" value="P:protein autoubiquitination"/>
    <property type="evidence" value="ECO:0007669"/>
    <property type="project" value="TreeGrafter"/>
</dbReference>
<dbReference type="InterPro" id="IPR013083">
    <property type="entry name" value="Znf_RING/FYVE/PHD"/>
</dbReference>
<protein>
    <submittedName>
        <fullName evidence="7">TOPRS ligase</fullName>
    </submittedName>
</protein>
<evidence type="ECO:0000256" key="5">
    <source>
        <dbReference type="SAM" id="MobiDB-lite"/>
    </source>
</evidence>
<dbReference type="CDD" id="cd23130">
    <property type="entry name" value="RING-HC_EHV1-like"/>
    <property type="match status" value="1"/>
</dbReference>
<keyword evidence="2 4" id="KW-0863">Zinc-finger</keyword>
<dbReference type="PROSITE" id="PS50089">
    <property type="entry name" value="ZF_RING_2"/>
    <property type="match status" value="1"/>
</dbReference>
<keyword evidence="8" id="KW-1185">Reference proteome</keyword>
<sequence length="353" mass="37986">MATETHGNCPICQDAQKNVASALPCQHQFCLGCILRWAQRNPSCPLCRTPIEIVRFSEQDEWDQVQLVISSSAMPPEAHRQARRAPSHPDENSPHGPVESPPPSPQGTLSPAEQRAAGPEPVGGLLPEVWAGLFRQQKHLLDPVWPWLRQRLEGIYLGRWWLIEAAESCILRYLCMCGPDADNLAQRLLVFLEGHTAPLVHDLIQVIAARCSEQAQRLLLSHTAGDEDDSPAESTSSSSSKASSFSSSSSKENTPTSGSAGSNVEEAAGTSGVIRHGGPNHPPPVPHTTEQDQPQEEPEQPEQLAVPSASAQGSSHSPSAPSQGRGCSSGVTQCGQKRKAPRPLDSPQPSKRP</sequence>
<evidence type="ECO:0000256" key="4">
    <source>
        <dbReference type="PROSITE-ProRule" id="PRU00175"/>
    </source>
</evidence>
<dbReference type="InterPro" id="IPR001841">
    <property type="entry name" value="Znf_RING"/>
</dbReference>